<comment type="caution">
    <text evidence="2">The sequence shown here is derived from an EMBL/GenBank/DDBJ whole genome shotgun (WGS) entry which is preliminary data.</text>
</comment>
<feature type="non-terminal residue" evidence="2">
    <location>
        <position position="1"/>
    </location>
</feature>
<reference evidence="2 3" key="1">
    <citation type="journal article" date="2018" name="BMC Genomics">
        <title>Comparative genome analyses reveal sequence features reflecting distinct modes of host-adaptation between dicot and monocot powdery mildew.</title>
        <authorList>
            <person name="Wu Y."/>
            <person name="Ma X."/>
            <person name="Pan Z."/>
            <person name="Kale S.D."/>
            <person name="Song Y."/>
            <person name="King H."/>
            <person name="Zhang Q."/>
            <person name="Presley C."/>
            <person name="Deng X."/>
            <person name="Wei C.I."/>
            <person name="Xiao S."/>
        </authorList>
    </citation>
    <scope>NUCLEOTIDE SEQUENCE [LARGE SCALE GENOMIC DNA]</scope>
    <source>
        <strain evidence="2">UCSC1</strain>
    </source>
</reference>
<name>A0A420I9E7_9PEZI</name>
<evidence type="ECO:0000313" key="2">
    <source>
        <dbReference type="EMBL" id="RKF71180.1"/>
    </source>
</evidence>
<feature type="compositionally biased region" description="Basic and acidic residues" evidence="1">
    <location>
        <begin position="89"/>
        <end position="100"/>
    </location>
</feature>
<gene>
    <name evidence="2" type="ORF">GcC1_105018</name>
</gene>
<feature type="region of interest" description="Disordered" evidence="1">
    <location>
        <begin position="73"/>
        <end position="108"/>
    </location>
</feature>
<organism evidence="2 3">
    <name type="scientific">Golovinomyces cichoracearum</name>
    <dbReference type="NCBI Taxonomy" id="62708"/>
    <lineage>
        <taxon>Eukaryota</taxon>
        <taxon>Fungi</taxon>
        <taxon>Dikarya</taxon>
        <taxon>Ascomycota</taxon>
        <taxon>Pezizomycotina</taxon>
        <taxon>Leotiomycetes</taxon>
        <taxon>Erysiphales</taxon>
        <taxon>Erysiphaceae</taxon>
        <taxon>Golovinomyces</taxon>
    </lineage>
</organism>
<protein>
    <submittedName>
        <fullName evidence="2">Uncharacterized protein</fullName>
    </submittedName>
</protein>
<dbReference type="Proteomes" id="UP000285405">
    <property type="component" value="Unassembled WGS sequence"/>
</dbReference>
<sequence length="108" mass="12781">IWIPSRSHNKLVRSSNVRFDESDYIAPFHQNRGEHSHSDYHSDQSYDEYFDDKRQINSLHHYFNQQVSLFNNNSESPEEIYGSDIEDAEGSRSPDERCDSIIENENQE</sequence>
<evidence type="ECO:0000313" key="3">
    <source>
        <dbReference type="Proteomes" id="UP000285405"/>
    </source>
</evidence>
<dbReference type="AlphaFoldDB" id="A0A420I9E7"/>
<dbReference type="EMBL" id="MCBR01010568">
    <property type="protein sequence ID" value="RKF71180.1"/>
    <property type="molecule type" value="Genomic_DNA"/>
</dbReference>
<accession>A0A420I9E7</accession>
<evidence type="ECO:0000256" key="1">
    <source>
        <dbReference type="SAM" id="MobiDB-lite"/>
    </source>
</evidence>
<proteinExistence type="predicted"/>